<protein>
    <recommendedName>
        <fullName evidence="7">3-isopropylmalate dehydratase small subunit</fullName>
        <ecNumber evidence="6">4.2.1.33</ecNumber>
    </recommendedName>
    <alternativeName>
        <fullName evidence="12">Alpha-IPM isomerase</fullName>
    </alternativeName>
    <alternativeName>
        <fullName evidence="13">Isopropylmalate isomerase</fullName>
    </alternativeName>
</protein>
<dbReference type="UniPathway" id="UPA00048">
    <property type="reaction ID" value="UER00071"/>
</dbReference>
<dbReference type="PANTHER" id="PTHR43345:SF5">
    <property type="entry name" value="3-ISOPROPYLMALATE DEHYDRATASE SMALL SUBUNIT"/>
    <property type="match status" value="1"/>
</dbReference>
<comment type="pathway">
    <text evidence="3">Amino-acid biosynthesis; L-leucine biosynthesis; L-leucine from 3-methyl-2-oxobutanoate: step 2/4.</text>
</comment>
<evidence type="ECO:0000256" key="3">
    <source>
        <dbReference type="ARBA" id="ARBA00004729"/>
    </source>
</evidence>
<evidence type="ECO:0000259" key="14">
    <source>
        <dbReference type="Pfam" id="PF00694"/>
    </source>
</evidence>
<comment type="subunit">
    <text evidence="5">Heterodimer of LeuC and LeuD.</text>
</comment>
<dbReference type="NCBIfam" id="NF002458">
    <property type="entry name" value="PRK01641.1"/>
    <property type="match status" value="1"/>
</dbReference>
<evidence type="ECO:0000256" key="4">
    <source>
        <dbReference type="ARBA" id="ARBA00009845"/>
    </source>
</evidence>
<dbReference type="EMBL" id="BLKT01000003">
    <property type="protein sequence ID" value="GFG56715.1"/>
    <property type="molecule type" value="Genomic_DNA"/>
</dbReference>
<dbReference type="Proteomes" id="UP000465241">
    <property type="component" value="Unassembled WGS sequence"/>
</dbReference>
<dbReference type="Pfam" id="PF00694">
    <property type="entry name" value="Aconitase_C"/>
    <property type="match status" value="1"/>
</dbReference>
<dbReference type="Gene3D" id="3.20.19.10">
    <property type="entry name" value="Aconitase, domain 4"/>
    <property type="match status" value="1"/>
</dbReference>
<feature type="domain" description="Aconitase A/isopropylmalate dehydratase small subunit swivel" evidence="14">
    <location>
        <begin position="3"/>
        <end position="116"/>
    </location>
</feature>
<evidence type="ECO:0000256" key="13">
    <source>
        <dbReference type="ARBA" id="ARBA00033368"/>
    </source>
</evidence>
<dbReference type="PANTHER" id="PTHR43345">
    <property type="entry name" value="3-ISOPROPYLMALATE DEHYDRATASE SMALL SUBUNIT 2-RELATED-RELATED"/>
    <property type="match status" value="1"/>
</dbReference>
<accession>A0A7I9WG48</accession>
<keyword evidence="10" id="KW-0456">Lyase</keyword>
<evidence type="ECO:0000256" key="11">
    <source>
        <dbReference type="ARBA" id="ARBA00023304"/>
    </source>
</evidence>
<dbReference type="RefSeq" id="WP_193488244.1">
    <property type="nucleotide sequence ID" value="NZ_BAAAMC010000028.1"/>
</dbReference>
<comment type="similarity">
    <text evidence="4">Belongs to the LeuD family. LeuD type 1 subfamily.</text>
</comment>
<dbReference type="GO" id="GO:0003861">
    <property type="term" value="F:3-isopropylmalate dehydratase activity"/>
    <property type="evidence" value="ECO:0007669"/>
    <property type="project" value="UniProtKB-EC"/>
</dbReference>
<name>A0A7I9WG48_9MYCO</name>
<dbReference type="GO" id="GO:0009316">
    <property type="term" value="C:3-isopropylmalate dehydratase complex"/>
    <property type="evidence" value="ECO:0007669"/>
    <property type="project" value="InterPro"/>
</dbReference>
<evidence type="ECO:0000313" key="15">
    <source>
        <dbReference type="EMBL" id="GFG56715.1"/>
    </source>
</evidence>
<comment type="catalytic activity">
    <reaction evidence="1">
        <text>(2R,3S)-3-isopropylmalate = (2S)-2-isopropylmalate</text>
        <dbReference type="Rhea" id="RHEA:32287"/>
        <dbReference type="ChEBI" id="CHEBI:1178"/>
        <dbReference type="ChEBI" id="CHEBI:35121"/>
        <dbReference type="EC" id="4.2.1.33"/>
    </reaction>
</comment>
<dbReference type="AlphaFoldDB" id="A0A7I9WG48"/>
<reference evidence="15 16" key="1">
    <citation type="journal article" date="2019" name="Emerg. Microbes Infect.">
        <title>Comprehensive subspecies identification of 175 nontuberculous mycobacteria species based on 7547 genomic profiles.</title>
        <authorList>
            <person name="Matsumoto Y."/>
            <person name="Kinjo T."/>
            <person name="Motooka D."/>
            <person name="Nabeya D."/>
            <person name="Jung N."/>
            <person name="Uechi K."/>
            <person name="Horii T."/>
            <person name="Iida T."/>
            <person name="Fujita J."/>
            <person name="Nakamura S."/>
        </authorList>
    </citation>
    <scope>NUCLEOTIDE SEQUENCE [LARGE SCALE GENOMIC DNA]</scope>
    <source>
        <strain evidence="15 16">JCM 13392</strain>
    </source>
</reference>
<dbReference type="NCBIfam" id="TIGR00171">
    <property type="entry name" value="leuD"/>
    <property type="match status" value="1"/>
</dbReference>
<comment type="function">
    <text evidence="2">Catalyzes the isomerization between 2-isopropylmalate and 3-isopropylmalate, via the formation of 2-isopropylmaleate.</text>
</comment>
<evidence type="ECO:0000256" key="8">
    <source>
        <dbReference type="ARBA" id="ARBA00022430"/>
    </source>
</evidence>
<keyword evidence="11" id="KW-0100">Branched-chain amino acid biosynthesis</keyword>
<keyword evidence="9" id="KW-0028">Amino-acid biosynthesis</keyword>
<dbReference type="InterPro" id="IPR004431">
    <property type="entry name" value="3-IsopropMal_deHydase_ssu"/>
</dbReference>
<comment type="caution">
    <text evidence="15">The sequence shown here is derived from an EMBL/GenBank/DDBJ whole genome shotgun (WGS) entry which is preliminary data.</text>
</comment>
<evidence type="ECO:0000256" key="5">
    <source>
        <dbReference type="ARBA" id="ARBA00011271"/>
    </source>
</evidence>
<keyword evidence="8" id="KW-0432">Leucine biosynthesis</keyword>
<keyword evidence="16" id="KW-1185">Reference proteome</keyword>
<dbReference type="SUPFAM" id="SSF52016">
    <property type="entry name" value="LeuD/IlvD-like"/>
    <property type="match status" value="1"/>
</dbReference>
<dbReference type="InterPro" id="IPR015928">
    <property type="entry name" value="Aconitase/3IPM_dehydase_swvl"/>
</dbReference>
<sequence>MKPIRSHAGTAVPVNRTSIDTDVIIPAKHCLRVTRTGFSEHLFDAWRSDPTFALNDPRRRDATFLVAGRDFGTGSSREAAVWALQEWGFRVVVSSRFGDIFYNNCGKAGLLAARIDDDALVNLMRAVENRPDTRVEVDLTTKSLGWDDGDDRFRTTIDIDDFTCRRMIEGLDDIDLTLGHEEAIRDYERINSQRFPRKASTT</sequence>
<proteinExistence type="inferred from homology"/>
<evidence type="ECO:0000256" key="6">
    <source>
        <dbReference type="ARBA" id="ARBA00011998"/>
    </source>
</evidence>
<dbReference type="EC" id="4.2.1.33" evidence="6"/>
<evidence type="ECO:0000256" key="7">
    <source>
        <dbReference type="ARBA" id="ARBA00017233"/>
    </source>
</evidence>
<evidence type="ECO:0000256" key="10">
    <source>
        <dbReference type="ARBA" id="ARBA00023239"/>
    </source>
</evidence>
<dbReference type="GO" id="GO:0009098">
    <property type="term" value="P:L-leucine biosynthetic process"/>
    <property type="evidence" value="ECO:0007669"/>
    <property type="project" value="UniProtKB-UniPathway"/>
</dbReference>
<evidence type="ECO:0000256" key="2">
    <source>
        <dbReference type="ARBA" id="ARBA00002695"/>
    </source>
</evidence>
<evidence type="ECO:0000256" key="9">
    <source>
        <dbReference type="ARBA" id="ARBA00022605"/>
    </source>
</evidence>
<evidence type="ECO:0000313" key="16">
    <source>
        <dbReference type="Proteomes" id="UP000465241"/>
    </source>
</evidence>
<dbReference type="InterPro" id="IPR050075">
    <property type="entry name" value="LeuD"/>
</dbReference>
<organism evidence="15 16">
    <name type="scientific">Mycolicibacterium murale</name>
    <dbReference type="NCBI Taxonomy" id="182220"/>
    <lineage>
        <taxon>Bacteria</taxon>
        <taxon>Bacillati</taxon>
        <taxon>Actinomycetota</taxon>
        <taxon>Actinomycetes</taxon>
        <taxon>Mycobacteriales</taxon>
        <taxon>Mycobacteriaceae</taxon>
        <taxon>Mycolicibacterium</taxon>
    </lineage>
</organism>
<evidence type="ECO:0000256" key="12">
    <source>
        <dbReference type="ARBA" id="ARBA00031631"/>
    </source>
</evidence>
<gene>
    <name evidence="15" type="primary">leuD_1</name>
    <name evidence="15" type="ORF">MMUR_08510</name>
</gene>
<evidence type="ECO:0000256" key="1">
    <source>
        <dbReference type="ARBA" id="ARBA00000491"/>
    </source>
</evidence>
<dbReference type="InterPro" id="IPR000573">
    <property type="entry name" value="AconitaseA/IPMdHydase_ssu_swvl"/>
</dbReference>